<feature type="domain" description="PpiC" evidence="13">
    <location>
        <begin position="268"/>
        <end position="366"/>
    </location>
</feature>
<comment type="similarity">
    <text evidence="8">Belongs to the PpiD chaperone family.</text>
</comment>
<keyword evidence="5 12" id="KW-1133">Transmembrane helix</keyword>
<dbReference type="RefSeq" id="WP_268073926.1">
    <property type="nucleotide sequence ID" value="NZ_CP109965.1"/>
</dbReference>
<accession>A0ABY7ALN1</accession>
<proteinExistence type="inferred from homology"/>
<evidence type="ECO:0000256" key="2">
    <source>
        <dbReference type="ARBA" id="ARBA00022475"/>
    </source>
</evidence>
<keyword evidence="3" id="KW-0997">Cell inner membrane</keyword>
<dbReference type="Pfam" id="PF13616">
    <property type="entry name" value="Rotamase_3"/>
    <property type="match status" value="1"/>
</dbReference>
<keyword evidence="11" id="KW-0697">Rotamase</keyword>
<dbReference type="InterPro" id="IPR000297">
    <property type="entry name" value="PPIase_PpiC"/>
</dbReference>
<keyword evidence="2" id="KW-1003">Cell membrane</keyword>
<dbReference type="SUPFAM" id="SSF109998">
    <property type="entry name" value="Triger factor/SurA peptide-binding domain-like"/>
    <property type="match status" value="1"/>
</dbReference>
<evidence type="ECO:0000256" key="10">
    <source>
        <dbReference type="ARBA" id="ARBA00042775"/>
    </source>
</evidence>
<evidence type="ECO:0000256" key="11">
    <source>
        <dbReference type="PROSITE-ProRule" id="PRU00278"/>
    </source>
</evidence>
<comment type="subcellular location">
    <subcellularLocation>
        <location evidence="1">Cell inner membrane</location>
        <topology evidence="1">Single-pass type II membrane protein</topology>
        <orientation evidence="1">Periplasmic side</orientation>
    </subcellularLocation>
</comment>
<protein>
    <recommendedName>
        <fullName evidence="9">Periplasmic chaperone PpiD</fullName>
    </recommendedName>
    <alternativeName>
        <fullName evidence="10">Periplasmic folding chaperone</fullName>
    </alternativeName>
</protein>
<dbReference type="InterPro" id="IPR027304">
    <property type="entry name" value="Trigger_fact/SurA_dom_sf"/>
</dbReference>
<dbReference type="EMBL" id="CP109965">
    <property type="protein sequence ID" value="WAJ69642.1"/>
    <property type="molecule type" value="Genomic_DNA"/>
</dbReference>
<dbReference type="Pfam" id="PF13624">
    <property type="entry name" value="SurA_N_3"/>
    <property type="match status" value="1"/>
</dbReference>
<dbReference type="Proteomes" id="UP001163726">
    <property type="component" value="Chromosome"/>
</dbReference>
<dbReference type="Gene3D" id="3.10.50.40">
    <property type="match status" value="1"/>
</dbReference>
<reference evidence="14" key="1">
    <citation type="submission" date="2022-10" db="EMBL/GenBank/DDBJ databases">
        <title>Catenovulum adriacola sp. nov. isolated in the Harbour of Susak.</title>
        <authorList>
            <person name="Schoch T."/>
            <person name="Reich S.J."/>
            <person name="Stoeferle S."/>
            <person name="Flaiz M."/>
            <person name="Kazda M."/>
            <person name="Riedel C.U."/>
            <person name="Duerre P."/>
        </authorList>
    </citation>
    <scope>NUCLEOTIDE SEQUENCE</scope>
    <source>
        <strain evidence="14">TS8</strain>
    </source>
</reference>
<keyword evidence="4 12" id="KW-0812">Transmembrane</keyword>
<evidence type="ECO:0000256" key="3">
    <source>
        <dbReference type="ARBA" id="ARBA00022519"/>
    </source>
</evidence>
<dbReference type="SUPFAM" id="SSF54534">
    <property type="entry name" value="FKBP-like"/>
    <property type="match status" value="1"/>
</dbReference>
<dbReference type="PANTHER" id="PTHR47529">
    <property type="entry name" value="PEPTIDYL-PROLYL CIS-TRANS ISOMERASE D"/>
    <property type="match status" value="1"/>
</dbReference>
<feature type="transmembrane region" description="Helical" evidence="12">
    <location>
        <begin position="12"/>
        <end position="34"/>
    </location>
</feature>
<evidence type="ECO:0000256" key="1">
    <source>
        <dbReference type="ARBA" id="ARBA00004382"/>
    </source>
</evidence>
<dbReference type="Gene3D" id="1.10.4030.10">
    <property type="entry name" value="Porin chaperone SurA, peptide-binding domain"/>
    <property type="match status" value="1"/>
</dbReference>
<organism evidence="14 15">
    <name type="scientific">Catenovulum adriaticum</name>
    <dbReference type="NCBI Taxonomy" id="2984846"/>
    <lineage>
        <taxon>Bacteria</taxon>
        <taxon>Pseudomonadati</taxon>
        <taxon>Pseudomonadota</taxon>
        <taxon>Gammaproteobacteria</taxon>
        <taxon>Alteromonadales</taxon>
        <taxon>Alteromonadaceae</taxon>
        <taxon>Catenovulum</taxon>
    </lineage>
</organism>
<evidence type="ECO:0000313" key="15">
    <source>
        <dbReference type="Proteomes" id="UP001163726"/>
    </source>
</evidence>
<dbReference type="PROSITE" id="PS50198">
    <property type="entry name" value="PPIC_PPIASE_2"/>
    <property type="match status" value="1"/>
</dbReference>
<evidence type="ECO:0000256" key="4">
    <source>
        <dbReference type="ARBA" id="ARBA00022692"/>
    </source>
</evidence>
<evidence type="ECO:0000256" key="6">
    <source>
        <dbReference type="ARBA" id="ARBA00023136"/>
    </source>
</evidence>
<keyword evidence="11" id="KW-0413">Isomerase</keyword>
<name>A0ABY7ALN1_9ALTE</name>
<evidence type="ECO:0000256" key="12">
    <source>
        <dbReference type="SAM" id="Phobius"/>
    </source>
</evidence>
<dbReference type="InterPro" id="IPR052029">
    <property type="entry name" value="PpiD_chaperone"/>
</dbReference>
<dbReference type="PANTHER" id="PTHR47529:SF1">
    <property type="entry name" value="PERIPLASMIC CHAPERONE PPID"/>
    <property type="match status" value="1"/>
</dbReference>
<evidence type="ECO:0000256" key="9">
    <source>
        <dbReference type="ARBA" id="ARBA00040743"/>
    </source>
</evidence>
<gene>
    <name evidence="14" type="ORF">OLW01_10795</name>
</gene>
<keyword evidence="6 12" id="KW-0472">Membrane</keyword>
<evidence type="ECO:0000256" key="8">
    <source>
        <dbReference type="ARBA" id="ARBA00038408"/>
    </source>
</evidence>
<evidence type="ECO:0000256" key="7">
    <source>
        <dbReference type="ARBA" id="ARBA00023186"/>
    </source>
</evidence>
<evidence type="ECO:0000256" key="5">
    <source>
        <dbReference type="ARBA" id="ARBA00022989"/>
    </source>
</evidence>
<keyword evidence="15" id="KW-1185">Reference proteome</keyword>
<keyword evidence="7" id="KW-0143">Chaperone</keyword>
<sequence>MLERIREGSQGPVAKTILGLVIFSFALAGVGSYINAGGEPNAAEVNGSAIKQSQLERAYENERSRMESQYGEMFSRLSSDPAYMANFKQGVLERLVSEELVNELAQRLSVRINDEQIKKAIFEMPEFQVDGKFSNDRYLQLLTRANYTPAQFRDMMRQDMTRRQLVSALTDSEFVLEREAKQFQALQAQTRTIDYVEVPVDLFKDSVKVEQAEIENYYQQNMVNFETPEQLKLSYVELTLDEVASQVDVSEQEISEYYEANQATYKAPERRRASHILIESGDDKDAAKAKAEALLAQVEQGAEFAELAKEHSADTFSGENGGDLDFFGKGVMDPAFEEAAFSLANIGDVSDVVESSFGFHIIKLTGVEEAKIKPLAEVKNDIIEQLQHNQARDIFVEKQQQLADTAFEVPSTLNDAAEVTGLEVKTTSLFDVSNPPAPLNTAKVTDAAMSDDVLNQGYNSSVIELSNDHLVVVRVEAHEPARTKKLAEVKQQVTNAVKLDLAKQAAQDWVDSVNAKWQQGESIESLLAEKSLTIKSEADMPRFGSSVPAPIARKSFEMAKPSGEEASTTWIEVSPAQFALIKVNAVDTPKVASPDDATKQRLLQAMTNYHYQSVIKALREAAEVKVFTKTDESA</sequence>
<evidence type="ECO:0000259" key="13">
    <source>
        <dbReference type="PROSITE" id="PS50198"/>
    </source>
</evidence>
<dbReference type="InterPro" id="IPR046357">
    <property type="entry name" value="PPIase_dom_sf"/>
</dbReference>
<evidence type="ECO:0000313" key="14">
    <source>
        <dbReference type="EMBL" id="WAJ69642.1"/>
    </source>
</evidence>